<dbReference type="Pfam" id="PF07715">
    <property type="entry name" value="Plug"/>
    <property type="match status" value="1"/>
</dbReference>
<evidence type="ECO:0000256" key="1">
    <source>
        <dbReference type="ARBA" id="ARBA00004571"/>
    </source>
</evidence>
<dbReference type="PANTHER" id="PTHR47234:SF3">
    <property type="entry name" value="SECRETIN_TONB SHORT N-TERMINAL DOMAIN-CONTAINING PROTEIN"/>
    <property type="match status" value="1"/>
</dbReference>
<keyword evidence="4 8" id="KW-0812">Transmembrane</keyword>
<dbReference type="EMBL" id="CP061038">
    <property type="protein sequence ID" value="QNQ11148.1"/>
    <property type="molecule type" value="Genomic_DNA"/>
</dbReference>
<accession>A0A7H0LN95</accession>
<dbReference type="GO" id="GO:0009279">
    <property type="term" value="C:cell outer membrane"/>
    <property type="evidence" value="ECO:0007669"/>
    <property type="project" value="UniProtKB-SubCell"/>
</dbReference>
<dbReference type="InterPro" id="IPR037066">
    <property type="entry name" value="Plug_dom_sf"/>
</dbReference>
<keyword evidence="5 9" id="KW-0798">TonB box</keyword>
<dbReference type="InterPro" id="IPR000531">
    <property type="entry name" value="Beta-barrel_TonB"/>
</dbReference>
<keyword evidence="6 8" id="KW-0472">Membrane</keyword>
<evidence type="ECO:0000256" key="2">
    <source>
        <dbReference type="ARBA" id="ARBA00022448"/>
    </source>
</evidence>
<dbReference type="AlphaFoldDB" id="A0A7H0LN95"/>
<dbReference type="InterPro" id="IPR012910">
    <property type="entry name" value="Plug_dom"/>
</dbReference>
<evidence type="ECO:0000256" key="7">
    <source>
        <dbReference type="ARBA" id="ARBA00023237"/>
    </source>
</evidence>
<feature type="chain" id="PRO_5028987528" evidence="10">
    <location>
        <begin position="21"/>
        <end position="881"/>
    </location>
</feature>
<dbReference type="RefSeq" id="WP_187763434.1">
    <property type="nucleotide sequence ID" value="NZ_CP061038.1"/>
</dbReference>
<dbReference type="Gene3D" id="2.40.170.20">
    <property type="entry name" value="TonB-dependent receptor, beta-barrel domain"/>
    <property type="match status" value="1"/>
</dbReference>
<evidence type="ECO:0000313" key="13">
    <source>
        <dbReference type="EMBL" id="QNQ11148.1"/>
    </source>
</evidence>
<reference evidence="13 14" key="1">
    <citation type="submission" date="2020-09" db="EMBL/GenBank/DDBJ databases">
        <title>Sphingomonas sp., a new species isolated from pork steak.</title>
        <authorList>
            <person name="Heidler von Heilborn D."/>
        </authorList>
    </citation>
    <scope>NUCLEOTIDE SEQUENCE [LARGE SCALE GENOMIC DNA]</scope>
    <source>
        <strain evidence="14">S8-3T</strain>
    </source>
</reference>
<evidence type="ECO:0000313" key="14">
    <source>
        <dbReference type="Proteomes" id="UP000516148"/>
    </source>
</evidence>
<comment type="similarity">
    <text evidence="8 9">Belongs to the TonB-dependent receptor family.</text>
</comment>
<keyword evidence="2 8" id="KW-0813">Transport</keyword>
<keyword evidence="7 8" id="KW-0998">Cell outer membrane</keyword>
<feature type="domain" description="TonB-dependent receptor plug" evidence="12">
    <location>
        <begin position="53"/>
        <end position="173"/>
    </location>
</feature>
<keyword evidence="13" id="KW-0675">Receptor</keyword>
<keyword evidence="14" id="KW-1185">Reference proteome</keyword>
<keyword evidence="3 8" id="KW-1134">Transmembrane beta strand</keyword>
<evidence type="ECO:0000256" key="4">
    <source>
        <dbReference type="ARBA" id="ARBA00022692"/>
    </source>
</evidence>
<keyword evidence="10" id="KW-0732">Signal</keyword>
<gene>
    <name evidence="13" type="ORF">H3Z74_08345</name>
</gene>
<dbReference type="KEGG" id="spap:H3Z74_08345"/>
<dbReference type="PANTHER" id="PTHR47234">
    <property type="match status" value="1"/>
</dbReference>
<evidence type="ECO:0000256" key="8">
    <source>
        <dbReference type="PROSITE-ProRule" id="PRU01360"/>
    </source>
</evidence>
<evidence type="ECO:0000256" key="9">
    <source>
        <dbReference type="RuleBase" id="RU003357"/>
    </source>
</evidence>
<dbReference type="Proteomes" id="UP000516148">
    <property type="component" value="Chromosome"/>
</dbReference>
<feature type="domain" description="TonB-dependent receptor-like beta-barrel" evidence="11">
    <location>
        <begin position="332"/>
        <end position="834"/>
    </location>
</feature>
<proteinExistence type="inferred from homology"/>
<dbReference type="InterPro" id="IPR036942">
    <property type="entry name" value="Beta-barrel_TonB_sf"/>
</dbReference>
<evidence type="ECO:0000259" key="11">
    <source>
        <dbReference type="Pfam" id="PF00593"/>
    </source>
</evidence>
<sequence>MPKKSAWLFATSLVSFQANAQDLAAPDTSTAASTVPGDEIVVTGTRFSDRTVTTSPVPIDVLRGDDLRASGYQETTEVLRQLAPSFAFATPTTPDGNTHIHSASLRGLSPDETLVLVNGKRLHNAAWVNTGGTIGKGATPTDLNQIPAAAIGRIEILRDGASAQYGSDAIAGVINILLREDTKFHGTASAGSTYNGGGDTYEFSLGGGLKLGDDGFINATAYYRDHKGANRALPDTRQFYFGTSPTGTPQPLSARYGAGLGLNPPGGIAGTTLDPREAAVDRNVWRFADEGDTKDASVVVNLKKPIGDAELYGFGGYRESKAHSNASFRRAGQDENVRAIYPNGFLPFIDTKSVDYSAGLGLRGDLAGWGWDLSSVYGGNSIEYRPTNTLNATLGTASPTRFYAGKFSNWQSTTDLTLSRDFDVGLAAPVGLAVGAELRYDGYKITPGEPNSYAFGSARILDGPNAGAVPTIGSQGFAGIQPADAVKVDRHAIGAFAELNTEVTKGWQVNLAGRYEDYSDFGDTWNGQASTRLQLPAGFALRGSVSTGFHAPSLAQQYFSSTSSRTIVNNTTGFPEFVLVRTAPVGSTLARALGAQDLKPEKSTNFGGGLTFAGGGLTASVDYYQIDIDNQIALSSNYVDAAGRRVLRDYLASIGIPGVTSVRYFTNAIDTRTRGVDVTAAYTTRLGGWSVLRLSAAYNYNQVQLRRVGRTPGQITALGITTPLFDINERTRIEHGQPRDKIALGANWKIGPITFDARTTRYGRVEQVALTNQTSANVALIAQGSTPFRTLPTESGAAGNLDVIQRLDPKWVTDFSFTGQVTPNITATVGANNIFNVYPTKNIASTPALTGADTFGVFPYSEFSPFGFSGAFYYVRAGFSF</sequence>
<evidence type="ECO:0000256" key="3">
    <source>
        <dbReference type="ARBA" id="ARBA00022452"/>
    </source>
</evidence>
<dbReference type="InterPro" id="IPR039426">
    <property type="entry name" value="TonB-dep_rcpt-like"/>
</dbReference>
<evidence type="ECO:0000256" key="5">
    <source>
        <dbReference type="ARBA" id="ARBA00023077"/>
    </source>
</evidence>
<name>A0A7H0LN95_9SPHN</name>
<dbReference type="PROSITE" id="PS52016">
    <property type="entry name" value="TONB_DEPENDENT_REC_3"/>
    <property type="match status" value="1"/>
</dbReference>
<dbReference type="Gene3D" id="2.170.130.10">
    <property type="entry name" value="TonB-dependent receptor, plug domain"/>
    <property type="match status" value="1"/>
</dbReference>
<feature type="signal peptide" evidence="10">
    <location>
        <begin position="1"/>
        <end position="20"/>
    </location>
</feature>
<evidence type="ECO:0000256" key="10">
    <source>
        <dbReference type="SAM" id="SignalP"/>
    </source>
</evidence>
<protein>
    <submittedName>
        <fullName evidence="13">TonB-dependent receptor</fullName>
    </submittedName>
</protein>
<organism evidence="13 14">
    <name type="scientific">Sphingomonas alpina</name>
    <dbReference type="NCBI Taxonomy" id="653931"/>
    <lineage>
        <taxon>Bacteria</taxon>
        <taxon>Pseudomonadati</taxon>
        <taxon>Pseudomonadota</taxon>
        <taxon>Alphaproteobacteria</taxon>
        <taxon>Sphingomonadales</taxon>
        <taxon>Sphingomonadaceae</taxon>
        <taxon>Sphingomonas</taxon>
    </lineage>
</organism>
<evidence type="ECO:0000256" key="6">
    <source>
        <dbReference type="ARBA" id="ARBA00023136"/>
    </source>
</evidence>
<dbReference type="SUPFAM" id="SSF56935">
    <property type="entry name" value="Porins"/>
    <property type="match status" value="1"/>
</dbReference>
<evidence type="ECO:0000259" key="12">
    <source>
        <dbReference type="Pfam" id="PF07715"/>
    </source>
</evidence>
<comment type="subcellular location">
    <subcellularLocation>
        <location evidence="1 8">Cell outer membrane</location>
        <topology evidence="1 8">Multi-pass membrane protein</topology>
    </subcellularLocation>
</comment>
<dbReference type="Pfam" id="PF00593">
    <property type="entry name" value="TonB_dep_Rec_b-barrel"/>
    <property type="match status" value="1"/>
</dbReference>